<dbReference type="Proteomes" id="UP001597055">
    <property type="component" value="Unassembled WGS sequence"/>
</dbReference>
<comment type="caution">
    <text evidence="1">The sequence shown here is derived from an EMBL/GenBank/DDBJ whole genome shotgun (WGS) entry which is preliminary data.</text>
</comment>
<dbReference type="RefSeq" id="WP_378771802.1">
    <property type="nucleotide sequence ID" value="NZ_JBHTII010000001.1"/>
</dbReference>
<reference evidence="2" key="1">
    <citation type="journal article" date="2019" name="Int. J. Syst. Evol. Microbiol.">
        <title>The Global Catalogue of Microorganisms (GCM) 10K type strain sequencing project: providing services to taxonomists for standard genome sequencing and annotation.</title>
        <authorList>
            <consortium name="The Broad Institute Genomics Platform"/>
            <consortium name="The Broad Institute Genome Sequencing Center for Infectious Disease"/>
            <person name="Wu L."/>
            <person name="Ma J."/>
        </authorList>
    </citation>
    <scope>NUCLEOTIDE SEQUENCE [LARGE SCALE GENOMIC DNA]</scope>
    <source>
        <strain evidence="2">CCUG 54523</strain>
    </source>
</reference>
<keyword evidence="2" id="KW-1185">Reference proteome</keyword>
<dbReference type="EMBL" id="JBHTII010000001">
    <property type="protein sequence ID" value="MFD0790250.1"/>
    <property type="molecule type" value="Genomic_DNA"/>
</dbReference>
<proteinExistence type="predicted"/>
<sequence>MPIFPYDGAGVMVPCGAMLYGGPGRTHHHFFHWNTVSELLVSWGTNEAMIPTGSLMATQPFHGVNSFLRDETKEGTFALVTITQRQSSEAGQSEALTAKCAKCKKDLVKFEYGSAPEGAPDHDPNAFGDETDVFPQFSTQWGGVEFVRIRNSDDVRVCANCGHENEIFDLRPWGWDRLVGQTRVSNAAFHALAGSAKEVLG</sequence>
<organism evidence="1 2">
    <name type="scientific">Microbacterium insulae</name>
    <dbReference type="NCBI Taxonomy" id="483014"/>
    <lineage>
        <taxon>Bacteria</taxon>
        <taxon>Bacillati</taxon>
        <taxon>Actinomycetota</taxon>
        <taxon>Actinomycetes</taxon>
        <taxon>Micrococcales</taxon>
        <taxon>Microbacteriaceae</taxon>
        <taxon>Microbacterium</taxon>
    </lineage>
</organism>
<name>A0ABW3AHL0_9MICO</name>
<protein>
    <submittedName>
        <fullName evidence="1">Uncharacterized protein</fullName>
    </submittedName>
</protein>
<evidence type="ECO:0000313" key="2">
    <source>
        <dbReference type="Proteomes" id="UP001597055"/>
    </source>
</evidence>
<accession>A0ABW3AHL0</accession>
<evidence type="ECO:0000313" key="1">
    <source>
        <dbReference type="EMBL" id="MFD0790250.1"/>
    </source>
</evidence>
<gene>
    <name evidence="1" type="ORF">ACFQ0P_07570</name>
</gene>